<feature type="coiled-coil region" evidence="1">
    <location>
        <begin position="362"/>
        <end position="399"/>
    </location>
</feature>
<evidence type="ECO:0000313" key="3">
    <source>
        <dbReference type="EMBL" id="KAG5468718.1"/>
    </source>
</evidence>
<dbReference type="OrthoDB" id="272171at2759"/>
<feature type="region of interest" description="Disordered" evidence="2">
    <location>
        <begin position="193"/>
        <end position="222"/>
    </location>
</feature>
<dbReference type="AlphaFoldDB" id="A0A836H2D7"/>
<evidence type="ECO:0000256" key="1">
    <source>
        <dbReference type="SAM" id="Coils"/>
    </source>
</evidence>
<reference evidence="3 4" key="1">
    <citation type="submission" date="2021-02" db="EMBL/GenBank/DDBJ databases">
        <title>Leishmania (Mundinia) enrietti genome sequencing and assembly.</title>
        <authorList>
            <person name="Almutairi H."/>
            <person name="Gatherer D."/>
        </authorList>
    </citation>
    <scope>NUCLEOTIDE SEQUENCE [LARGE SCALE GENOMIC DNA]</scope>
    <source>
        <strain evidence="3">CUR178</strain>
    </source>
</reference>
<dbReference type="KEGG" id="lenr:94168832"/>
<dbReference type="EMBL" id="JAFHKP010000034">
    <property type="protein sequence ID" value="KAG5468718.1"/>
    <property type="molecule type" value="Genomic_DNA"/>
</dbReference>
<dbReference type="GeneID" id="94168832"/>
<evidence type="ECO:0000256" key="2">
    <source>
        <dbReference type="SAM" id="MobiDB-lite"/>
    </source>
</evidence>
<comment type="caution">
    <text evidence="3">The sequence shown here is derived from an EMBL/GenBank/DDBJ whole genome shotgun (WGS) entry which is preliminary data.</text>
</comment>
<feature type="compositionally biased region" description="Basic residues" evidence="2">
    <location>
        <begin position="262"/>
        <end position="273"/>
    </location>
</feature>
<gene>
    <name evidence="3" type="ORF">CUR178_01553</name>
</gene>
<sequence>MMRKGFCAAARKWCSSCVKLERSKWICACIVPSERLTCLTRPWRTRPCGKHHRRLGSYTNGSRILWITNEPATWMMGTRSCSSKSTAMRKGCNRLVRAAALLAKQADLIRKGNCYKRTYMVHSVPVEHVLFLMTAEKVTTRQYLLKDRVPFESLTDALSKLHVSPTSGRDSCIVGQRRIAAFSFTRAERPVAGSSRADGNLTAAASHPATKAESARTSTWANEAHVRQLPASTREGSGMYDVESLGVVAPSPADPSDELKGKAHASVKVKRPSRGNGRASSASSKAAVACTVTTTAATGFVTASCSSITLEDSRNGVSFLSQASSAPSASNDTVRALADVKNDFHNAQESLLACLEEHAQLAEKYSKTVDQSKQLLQMLEKRDDEIARLREALSQTTRKQILENRVTTLLQTAQQGTSNEGRCNGLQNSSDVSQLGLATSIAFDAGSFAKRMESLLDDTLDFVRGQRRPQLCE</sequence>
<accession>A0A836H2D7</accession>
<dbReference type="Proteomes" id="UP000674179">
    <property type="component" value="Chromosome 34"/>
</dbReference>
<keyword evidence="1" id="KW-0175">Coiled coil</keyword>
<name>A0A836H2D7_LEIEN</name>
<evidence type="ECO:0000313" key="4">
    <source>
        <dbReference type="Proteomes" id="UP000674179"/>
    </source>
</evidence>
<organism evidence="3 4">
    <name type="scientific">Leishmania enriettii</name>
    <dbReference type="NCBI Taxonomy" id="5663"/>
    <lineage>
        <taxon>Eukaryota</taxon>
        <taxon>Discoba</taxon>
        <taxon>Euglenozoa</taxon>
        <taxon>Kinetoplastea</taxon>
        <taxon>Metakinetoplastina</taxon>
        <taxon>Trypanosomatida</taxon>
        <taxon>Trypanosomatidae</taxon>
        <taxon>Leishmaniinae</taxon>
        <taxon>Leishmania</taxon>
    </lineage>
</organism>
<protein>
    <submittedName>
        <fullName evidence="3">Uncharacterized protein</fullName>
    </submittedName>
</protein>
<keyword evidence="4" id="KW-1185">Reference proteome</keyword>
<dbReference type="RefSeq" id="XP_067689425.1">
    <property type="nucleotide sequence ID" value="XM_067833322.1"/>
</dbReference>
<feature type="region of interest" description="Disordered" evidence="2">
    <location>
        <begin position="247"/>
        <end position="283"/>
    </location>
</feature>
<proteinExistence type="predicted"/>